<reference evidence="1 2" key="1">
    <citation type="submission" date="2016-06" db="EMBL/GenBank/DDBJ databases">
        <authorList>
            <person name="Kjaerup R.B."/>
            <person name="Dalgaard T.S."/>
            <person name="Juul-Madsen H.R."/>
        </authorList>
    </citation>
    <scope>NUCLEOTIDE SEQUENCE [LARGE SCALE GENOMIC DNA]</scope>
    <source>
        <strain evidence="1 2">Pb300</strain>
    </source>
</reference>
<evidence type="ECO:0000313" key="2">
    <source>
        <dbReference type="Proteomes" id="UP000242814"/>
    </source>
</evidence>
<gene>
    <name evidence="1" type="ORF">ACO22_04431</name>
</gene>
<evidence type="ECO:0000313" key="1">
    <source>
        <dbReference type="EMBL" id="ODH26746.1"/>
    </source>
</evidence>
<dbReference type="EMBL" id="LZYO01000176">
    <property type="protein sequence ID" value="ODH26746.1"/>
    <property type="molecule type" value="Genomic_DNA"/>
</dbReference>
<organism evidence="1 2">
    <name type="scientific">Paracoccidioides brasiliensis</name>
    <dbReference type="NCBI Taxonomy" id="121759"/>
    <lineage>
        <taxon>Eukaryota</taxon>
        <taxon>Fungi</taxon>
        <taxon>Dikarya</taxon>
        <taxon>Ascomycota</taxon>
        <taxon>Pezizomycotina</taxon>
        <taxon>Eurotiomycetes</taxon>
        <taxon>Eurotiomycetidae</taxon>
        <taxon>Onygenales</taxon>
        <taxon>Ajellomycetaceae</taxon>
        <taxon>Paracoccidioides</taxon>
    </lineage>
</organism>
<proteinExistence type="predicted"/>
<comment type="caution">
    <text evidence="1">The sequence shown here is derived from an EMBL/GenBank/DDBJ whole genome shotgun (WGS) entry which is preliminary data.</text>
</comment>
<sequence>MEWRLRALADRRSKARFLKGKHFKCLRGAEVAEYDSMKRYGRIIVVFSPLNTRLRSFKFISDLWVGTYWDQRYQRRGFSCNKGGSHNTPNQSYRFVPKDLNGNKAGVSAIAT</sequence>
<dbReference type="AlphaFoldDB" id="A0A1D2JD13"/>
<accession>A0A1D2JD13</accession>
<name>A0A1D2JD13_PARBR</name>
<protein>
    <submittedName>
        <fullName evidence="1">Uncharacterized protein</fullName>
    </submittedName>
</protein>
<dbReference type="Proteomes" id="UP000242814">
    <property type="component" value="Unassembled WGS sequence"/>
</dbReference>